<gene>
    <name evidence="2" type="ORF">HanXRQr2_Chr17g0818101</name>
</gene>
<organism evidence="2 3">
    <name type="scientific">Helianthus annuus</name>
    <name type="common">Common sunflower</name>
    <dbReference type="NCBI Taxonomy" id="4232"/>
    <lineage>
        <taxon>Eukaryota</taxon>
        <taxon>Viridiplantae</taxon>
        <taxon>Streptophyta</taxon>
        <taxon>Embryophyta</taxon>
        <taxon>Tracheophyta</taxon>
        <taxon>Spermatophyta</taxon>
        <taxon>Magnoliopsida</taxon>
        <taxon>eudicotyledons</taxon>
        <taxon>Gunneridae</taxon>
        <taxon>Pentapetalae</taxon>
        <taxon>asterids</taxon>
        <taxon>campanulids</taxon>
        <taxon>Asterales</taxon>
        <taxon>Asteraceae</taxon>
        <taxon>Asteroideae</taxon>
        <taxon>Heliantheae alliance</taxon>
        <taxon>Heliantheae</taxon>
        <taxon>Helianthus</taxon>
    </lineage>
</organism>
<dbReference type="AlphaFoldDB" id="A0A9K3DK89"/>
<accession>A0A9K3DK89</accession>
<reference evidence="2" key="1">
    <citation type="journal article" date="2017" name="Nature">
        <title>The sunflower genome provides insights into oil metabolism, flowering and Asterid evolution.</title>
        <authorList>
            <person name="Badouin H."/>
            <person name="Gouzy J."/>
            <person name="Grassa C.J."/>
            <person name="Murat F."/>
            <person name="Staton S.E."/>
            <person name="Cottret L."/>
            <person name="Lelandais-Briere C."/>
            <person name="Owens G.L."/>
            <person name="Carrere S."/>
            <person name="Mayjonade B."/>
            <person name="Legrand L."/>
            <person name="Gill N."/>
            <person name="Kane N.C."/>
            <person name="Bowers J.E."/>
            <person name="Hubner S."/>
            <person name="Bellec A."/>
            <person name="Berard A."/>
            <person name="Berges H."/>
            <person name="Blanchet N."/>
            <person name="Boniface M.C."/>
            <person name="Brunel D."/>
            <person name="Catrice O."/>
            <person name="Chaidir N."/>
            <person name="Claudel C."/>
            <person name="Donnadieu C."/>
            <person name="Faraut T."/>
            <person name="Fievet G."/>
            <person name="Helmstetter N."/>
            <person name="King M."/>
            <person name="Knapp S.J."/>
            <person name="Lai Z."/>
            <person name="Le Paslier M.C."/>
            <person name="Lippi Y."/>
            <person name="Lorenzon L."/>
            <person name="Mandel J.R."/>
            <person name="Marage G."/>
            <person name="Marchand G."/>
            <person name="Marquand E."/>
            <person name="Bret-Mestries E."/>
            <person name="Morien E."/>
            <person name="Nambeesan S."/>
            <person name="Nguyen T."/>
            <person name="Pegot-Espagnet P."/>
            <person name="Pouilly N."/>
            <person name="Raftis F."/>
            <person name="Sallet E."/>
            <person name="Schiex T."/>
            <person name="Thomas J."/>
            <person name="Vandecasteele C."/>
            <person name="Vares D."/>
            <person name="Vear F."/>
            <person name="Vautrin S."/>
            <person name="Crespi M."/>
            <person name="Mangin B."/>
            <person name="Burke J.M."/>
            <person name="Salse J."/>
            <person name="Munos S."/>
            <person name="Vincourt P."/>
            <person name="Rieseberg L.H."/>
            <person name="Langlade N.B."/>
        </authorList>
    </citation>
    <scope>NUCLEOTIDE SEQUENCE</scope>
    <source>
        <tissue evidence="2">Leaves</tissue>
    </source>
</reference>
<name>A0A9K3DK89_HELAN</name>
<comment type="caution">
    <text evidence="2">The sequence shown here is derived from an EMBL/GenBank/DDBJ whole genome shotgun (WGS) entry which is preliminary data.</text>
</comment>
<sequence length="125" mass="13481">MASSAKSTSSSMSAITSSQGVPPLPPPPFGSQKNAENAAKRQSPIFAKPPSSSISSNPTNNDLFTLILQMRDHIQEQDKTNERILRETGDIKKQKKSVEDHSPLIPRSLNFDTPVGMAIKPEPAG</sequence>
<proteinExistence type="predicted"/>
<evidence type="ECO:0000313" key="2">
    <source>
        <dbReference type="EMBL" id="KAF5756720.1"/>
    </source>
</evidence>
<protein>
    <submittedName>
        <fullName evidence="2">Uncharacterized protein</fullName>
    </submittedName>
</protein>
<dbReference type="Gramene" id="mRNA:HanXRQr2_Chr17g0818101">
    <property type="protein sequence ID" value="CDS:HanXRQr2_Chr17g0818101.1"/>
    <property type="gene ID" value="HanXRQr2_Chr17g0818101"/>
</dbReference>
<keyword evidence="3" id="KW-1185">Reference proteome</keyword>
<evidence type="ECO:0000313" key="3">
    <source>
        <dbReference type="Proteomes" id="UP000215914"/>
    </source>
</evidence>
<evidence type="ECO:0000256" key="1">
    <source>
        <dbReference type="SAM" id="MobiDB-lite"/>
    </source>
</evidence>
<feature type="compositionally biased region" description="Low complexity" evidence="1">
    <location>
        <begin position="1"/>
        <end position="18"/>
    </location>
</feature>
<feature type="region of interest" description="Disordered" evidence="1">
    <location>
        <begin position="78"/>
        <end position="125"/>
    </location>
</feature>
<dbReference type="EMBL" id="MNCJ02000332">
    <property type="protein sequence ID" value="KAF5756720.1"/>
    <property type="molecule type" value="Genomic_DNA"/>
</dbReference>
<feature type="region of interest" description="Disordered" evidence="1">
    <location>
        <begin position="1"/>
        <end position="60"/>
    </location>
</feature>
<dbReference type="Proteomes" id="UP000215914">
    <property type="component" value="Unassembled WGS sequence"/>
</dbReference>
<reference evidence="2" key="2">
    <citation type="submission" date="2020-06" db="EMBL/GenBank/DDBJ databases">
        <title>Helianthus annuus Genome sequencing and assembly Release 2.</title>
        <authorList>
            <person name="Gouzy J."/>
            <person name="Langlade N."/>
            <person name="Munos S."/>
        </authorList>
    </citation>
    <scope>NUCLEOTIDE SEQUENCE</scope>
    <source>
        <tissue evidence="2">Leaves</tissue>
    </source>
</reference>
<feature type="compositionally biased region" description="Basic and acidic residues" evidence="1">
    <location>
        <begin position="78"/>
        <end position="102"/>
    </location>
</feature>
<feature type="compositionally biased region" description="Low complexity" evidence="1">
    <location>
        <begin position="49"/>
        <end position="60"/>
    </location>
</feature>